<comment type="catalytic activity">
    <reaction evidence="12">
        <text>D-ribose + ATP = D-ribose 5-phosphate + ADP + H(+)</text>
        <dbReference type="Rhea" id="RHEA:13697"/>
        <dbReference type="ChEBI" id="CHEBI:15378"/>
        <dbReference type="ChEBI" id="CHEBI:30616"/>
        <dbReference type="ChEBI" id="CHEBI:47013"/>
        <dbReference type="ChEBI" id="CHEBI:78346"/>
        <dbReference type="ChEBI" id="CHEBI:456216"/>
        <dbReference type="EC" id="2.7.1.15"/>
    </reaction>
</comment>
<feature type="binding site" evidence="12">
    <location>
        <position position="267"/>
    </location>
    <ligand>
        <name>ATP</name>
        <dbReference type="ChEBI" id="CHEBI:30616"/>
    </ligand>
</feature>
<dbReference type="SUPFAM" id="SSF53613">
    <property type="entry name" value="Ribokinase-like"/>
    <property type="match status" value="1"/>
</dbReference>
<accession>A0A1S8KQ37</accession>
<evidence type="ECO:0000256" key="2">
    <source>
        <dbReference type="ARBA" id="ARBA00012035"/>
    </source>
</evidence>
<sequence>MKRITVIGSISTDFFATAPRFPQKGETITGFSFDTGFGGKGANQAIAISKLGGTVSMIGAVGSDRFAEPLINNLTENGVNADNVERVTDINSGSALITLAEQDNNIIYIPGANNKVSEKIIHSSKKIILESDLIVIQNEIPEKTVEYVINLCQKAGVPILLNPAPARKIDRALIDQVTYLTPNETECEVLFPNKDIKSVLKEYPNKLIVTLGSEGVIYHNGNSIVKVDPIEPKEIVDTTGAGDTFNGALSIAIVNDFSLEQAIKFANLAASISIEKLGAQTGSPTLSVMKERNTYEKTWDFK</sequence>
<dbReference type="HAMAP" id="MF_01987">
    <property type="entry name" value="Ribokinase"/>
    <property type="match status" value="1"/>
</dbReference>
<evidence type="ECO:0000259" key="13">
    <source>
        <dbReference type="Pfam" id="PF00294"/>
    </source>
</evidence>
<comment type="caution">
    <text evidence="12">Lacks conserved residue(s) required for the propagation of feature annotation.</text>
</comment>
<feature type="binding site" evidence="12">
    <location>
        <begin position="210"/>
        <end position="215"/>
    </location>
    <ligand>
        <name>ATP</name>
        <dbReference type="ChEBI" id="CHEBI:30616"/>
    </ligand>
</feature>
<keyword evidence="10 12" id="KW-0630">Potassium</keyword>
<dbReference type="InterPro" id="IPR029056">
    <property type="entry name" value="Ribokinase-like"/>
</dbReference>
<feature type="binding site" evidence="12">
    <location>
        <position position="183"/>
    </location>
    <ligand>
        <name>ATP</name>
        <dbReference type="ChEBI" id="CHEBI:30616"/>
    </ligand>
</feature>
<feature type="binding site" evidence="12">
    <location>
        <position position="276"/>
    </location>
    <ligand>
        <name>K(+)</name>
        <dbReference type="ChEBI" id="CHEBI:29103"/>
    </ligand>
</feature>
<evidence type="ECO:0000256" key="7">
    <source>
        <dbReference type="ARBA" id="ARBA00022777"/>
    </source>
</evidence>
<dbReference type="PRINTS" id="PR00990">
    <property type="entry name" value="RIBOKINASE"/>
</dbReference>
<feature type="binding site" evidence="12">
    <location>
        <position position="243"/>
    </location>
    <ligand>
        <name>substrate</name>
    </ligand>
</feature>
<proteinExistence type="inferred from homology"/>
<evidence type="ECO:0000256" key="5">
    <source>
        <dbReference type="ARBA" id="ARBA00022723"/>
    </source>
</evidence>
<feature type="binding site" evidence="12">
    <location>
        <begin position="242"/>
        <end position="243"/>
    </location>
    <ligand>
        <name>ATP</name>
        <dbReference type="ChEBI" id="CHEBI:30616"/>
    </ligand>
</feature>
<keyword evidence="4 12" id="KW-0808">Transferase</keyword>
<dbReference type="GO" id="GO:0005829">
    <property type="term" value="C:cytosol"/>
    <property type="evidence" value="ECO:0007669"/>
    <property type="project" value="TreeGrafter"/>
</dbReference>
<comment type="cofactor">
    <cofactor evidence="12">
        <name>Mg(2+)</name>
        <dbReference type="ChEBI" id="CHEBI:18420"/>
    </cofactor>
    <text evidence="12">Requires a divalent cation, most likely magnesium in vivo, as an electrophilic catalyst to aid phosphoryl group transfer. It is the chelate of the metal and the nucleotide that is the actual substrate.</text>
</comment>
<evidence type="ECO:0000256" key="4">
    <source>
        <dbReference type="ARBA" id="ARBA00022679"/>
    </source>
</evidence>
<dbReference type="GO" id="GO:0046872">
    <property type="term" value="F:metal ion binding"/>
    <property type="evidence" value="ECO:0007669"/>
    <property type="project" value="UniProtKB-KW"/>
</dbReference>
<feature type="binding site" evidence="12">
    <location>
        <position position="278"/>
    </location>
    <ligand>
        <name>K(+)</name>
        <dbReference type="ChEBI" id="CHEBI:29103"/>
    </ligand>
</feature>
<dbReference type="RefSeq" id="WP_077863199.1">
    <property type="nucleotide sequence ID" value="NZ_CAJHJL010000004.1"/>
</dbReference>
<evidence type="ECO:0000256" key="3">
    <source>
        <dbReference type="ARBA" id="ARBA00016943"/>
    </source>
</evidence>
<dbReference type="Gene3D" id="3.40.1190.20">
    <property type="match status" value="1"/>
</dbReference>
<dbReference type="CDD" id="cd01174">
    <property type="entry name" value="ribokinase"/>
    <property type="match status" value="1"/>
</dbReference>
<dbReference type="EMBL" id="MUYF01000003">
    <property type="protein sequence ID" value="OOL81820.1"/>
    <property type="molecule type" value="Genomic_DNA"/>
</dbReference>
<keyword evidence="8 12" id="KW-0067">ATP-binding</keyword>
<dbReference type="EC" id="2.7.1.15" evidence="2 12"/>
<comment type="subunit">
    <text evidence="12">Homodimer.</text>
</comment>
<feature type="binding site" evidence="12">
    <location>
        <begin position="11"/>
        <end position="13"/>
    </location>
    <ligand>
        <name>substrate</name>
    </ligand>
</feature>
<comment type="pathway">
    <text evidence="12">Carbohydrate metabolism; D-ribose degradation; D-ribose 5-phosphate from beta-D-ribopyranose: step 2/2.</text>
</comment>
<name>A0A1S8KQ37_9LACT</name>
<comment type="subcellular location">
    <subcellularLocation>
        <location evidence="12">Cytoplasm</location>
    </subcellularLocation>
</comment>
<evidence type="ECO:0000256" key="6">
    <source>
        <dbReference type="ARBA" id="ARBA00022741"/>
    </source>
</evidence>
<dbReference type="AlphaFoldDB" id="A0A1S8KQ37"/>
<dbReference type="InterPro" id="IPR002139">
    <property type="entry name" value="Ribo/fructo_kinase"/>
</dbReference>
<keyword evidence="6 12" id="KW-0547">Nucleotide-binding</keyword>
<evidence type="ECO:0000256" key="11">
    <source>
        <dbReference type="ARBA" id="ARBA00023277"/>
    </source>
</evidence>
<dbReference type="UniPathway" id="UPA00916">
    <property type="reaction ID" value="UER00889"/>
</dbReference>
<dbReference type="Proteomes" id="UP000190409">
    <property type="component" value="Unassembled WGS sequence"/>
</dbReference>
<dbReference type="PROSITE" id="PS00584">
    <property type="entry name" value="PFKB_KINASES_2"/>
    <property type="match status" value="1"/>
</dbReference>
<feature type="binding site" evidence="12">
    <location>
        <position position="139"/>
    </location>
    <ligand>
        <name>substrate</name>
    </ligand>
</feature>
<dbReference type="GO" id="GO:0004747">
    <property type="term" value="F:ribokinase activity"/>
    <property type="evidence" value="ECO:0007669"/>
    <property type="project" value="UniProtKB-UniRule"/>
</dbReference>
<keyword evidence="9 12" id="KW-0460">Magnesium</keyword>
<feature type="active site" description="Proton acceptor" evidence="12">
    <location>
        <position position="243"/>
    </location>
</feature>
<comment type="activity regulation">
    <text evidence="12">Activated by a monovalent cation that binds near, but not in, the active site. The most likely occupant of the site in vivo is potassium. Ion binding induces a conformational change that may alter substrate affinity.</text>
</comment>
<dbReference type="PROSITE" id="PS00583">
    <property type="entry name" value="PFKB_KINASES_1"/>
    <property type="match status" value="1"/>
</dbReference>
<dbReference type="PANTHER" id="PTHR10584">
    <property type="entry name" value="SUGAR KINASE"/>
    <property type="match status" value="1"/>
</dbReference>
<dbReference type="GO" id="GO:0005524">
    <property type="term" value="F:ATP binding"/>
    <property type="evidence" value="ECO:0007669"/>
    <property type="project" value="UniProtKB-UniRule"/>
</dbReference>
<evidence type="ECO:0000256" key="9">
    <source>
        <dbReference type="ARBA" id="ARBA00022842"/>
    </source>
</evidence>
<reference evidence="14 15" key="1">
    <citation type="submission" date="2017-01" db="EMBL/GenBank/DDBJ databases">
        <title>Complete Genome Sequence of Dolosigranulum pigrum isolated from a Patient with interstitial lung disease.</title>
        <authorList>
            <person name="Mukhopadhyay R."/>
            <person name="Joaquin J."/>
            <person name="Hogue R."/>
            <person name="Fitzgerald S."/>
            <person name="Jospin G."/>
            <person name="Eisen J.A."/>
            <person name="Chaturvedi V."/>
        </authorList>
    </citation>
    <scope>NUCLEOTIDE SEQUENCE [LARGE SCALE GENOMIC DNA]</scope>
    <source>
        <strain evidence="14 15">15S00348</strain>
    </source>
</reference>
<evidence type="ECO:0000256" key="12">
    <source>
        <dbReference type="HAMAP-Rule" id="MF_01987"/>
    </source>
</evidence>
<evidence type="ECO:0000313" key="14">
    <source>
        <dbReference type="EMBL" id="OOL81820.1"/>
    </source>
</evidence>
<keyword evidence="12" id="KW-0963">Cytoplasm</keyword>
<evidence type="ECO:0000313" key="15">
    <source>
        <dbReference type="Proteomes" id="UP000190409"/>
    </source>
</evidence>
<keyword evidence="7 12" id="KW-0418">Kinase</keyword>
<evidence type="ECO:0000256" key="10">
    <source>
        <dbReference type="ARBA" id="ARBA00022958"/>
    </source>
</evidence>
<dbReference type="PANTHER" id="PTHR10584:SF166">
    <property type="entry name" value="RIBOKINASE"/>
    <property type="match status" value="1"/>
</dbReference>
<keyword evidence="5 12" id="KW-0479">Metal-binding</keyword>
<comment type="function">
    <text evidence="12">Catalyzes the phosphorylation of ribose at O-5 in a reaction requiring ATP and magnesium. The resulting D-ribose-5-phosphate can then be used either for sythesis of nucleotides, histidine, and tryptophan, or as a component of the pentose phosphate pathway.</text>
</comment>
<dbReference type="Pfam" id="PF00294">
    <property type="entry name" value="PfkB"/>
    <property type="match status" value="1"/>
</dbReference>
<dbReference type="InterPro" id="IPR011611">
    <property type="entry name" value="PfkB_dom"/>
</dbReference>
<dbReference type="InterPro" id="IPR011877">
    <property type="entry name" value="Ribokinase"/>
</dbReference>
<evidence type="ECO:0000256" key="8">
    <source>
        <dbReference type="ARBA" id="ARBA00022840"/>
    </source>
</evidence>
<keyword evidence="11 12" id="KW-0119">Carbohydrate metabolism</keyword>
<protein>
    <recommendedName>
        <fullName evidence="3 12">Ribokinase</fullName>
        <shortName evidence="12">RK</shortName>
        <ecNumber evidence="2 12">2.7.1.15</ecNumber>
    </recommendedName>
</protein>
<organism evidence="14 15">
    <name type="scientific">Dolosigranulum pigrum</name>
    <dbReference type="NCBI Taxonomy" id="29394"/>
    <lineage>
        <taxon>Bacteria</taxon>
        <taxon>Bacillati</taxon>
        <taxon>Bacillota</taxon>
        <taxon>Bacilli</taxon>
        <taxon>Lactobacillales</taxon>
        <taxon>Carnobacteriaceae</taxon>
        <taxon>Dolosigranulum</taxon>
    </lineage>
</organism>
<comment type="similarity">
    <text evidence="1">Belongs to the carbohydrate kinase pfkB family.</text>
</comment>
<evidence type="ECO:0000256" key="1">
    <source>
        <dbReference type="ARBA" id="ARBA00005380"/>
    </source>
</evidence>
<comment type="caution">
    <text evidence="14">The sequence shown here is derived from an EMBL/GenBank/DDBJ whole genome shotgun (WGS) entry which is preliminary data.</text>
</comment>
<feature type="binding site" evidence="12">
    <location>
        <position position="273"/>
    </location>
    <ligand>
        <name>K(+)</name>
        <dbReference type="ChEBI" id="CHEBI:29103"/>
    </ligand>
</feature>
<comment type="similarity">
    <text evidence="12">Belongs to the carbohydrate kinase PfkB family. Ribokinase subfamily.</text>
</comment>
<feature type="binding site" evidence="12">
    <location>
        <begin position="39"/>
        <end position="43"/>
    </location>
    <ligand>
        <name>substrate</name>
    </ligand>
</feature>
<feature type="binding site" evidence="12">
    <location>
        <position position="237"/>
    </location>
    <ligand>
        <name>K(+)</name>
        <dbReference type="ChEBI" id="CHEBI:29103"/>
    </ligand>
</feature>
<dbReference type="InterPro" id="IPR002173">
    <property type="entry name" value="Carboh/pur_kinase_PfkB_CS"/>
</dbReference>
<gene>
    <name evidence="12" type="primary">rbsK</name>
    <name evidence="14" type="ORF">BWX42_09015</name>
</gene>
<feature type="domain" description="Carbohydrate kinase PfkB" evidence="13">
    <location>
        <begin position="1"/>
        <end position="285"/>
    </location>
</feature>
<feature type="binding site" evidence="12">
    <location>
        <position position="239"/>
    </location>
    <ligand>
        <name>K(+)</name>
        <dbReference type="ChEBI" id="CHEBI:29103"/>
    </ligand>
</feature>
<dbReference type="GO" id="GO:0019303">
    <property type="term" value="P:D-ribose catabolic process"/>
    <property type="evidence" value="ECO:0007669"/>
    <property type="project" value="UniProtKB-UniRule"/>
</dbReference>
<dbReference type="NCBIfam" id="TIGR02152">
    <property type="entry name" value="D_ribokin_bact"/>
    <property type="match status" value="1"/>
</dbReference>